<evidence type="ECO:0000313" key="1">
    <source>
        <dbReference type="EMBL" id="JAI37434.1"/>
    </source>
</evidence>
<proteinExistence type="predicted"/>
<name>A0A0K8VEQ3_BACLA</name>
<feature type="non-terminal residue" evidence="1">
    <location>
        <position position="177"/>
    </location>
</feature>
<organism evidence="1">
    <name type="scientific">Bactrocera latifrons</name>
    <name type="common">Malaysian fruit fly</name>
    <name type="synonym">Chaetodacus latifrons</name>
    <dbReference type="NCBI Taxonomy" id="174628"/>
    <lineage>
        <taxon>Eukaryota</taxon>
        <taxon>Metazoa</taxon>
        <taxon>Ecdysozoa</taxon>
        <taxon>Arthropoda</taxon>
        <taxon>Hexapoda</taxon>
        <taxon>Insecta</taxon>
        <taxon>Pterygota</taxon>
        <taxon>Neoptera</taxon>
        <taxon>Endopterygota</taxon>
        <taxon>Diptera</taxon>
        <taxon>Brachycera</taxon>
        <taxon>Muscomorpha</taxon>
        <taxon>Tephritoidea</taxon>
        <taxon>Tephritidae</taxon>
        <taxon>Bactrocera</taxon>
        <taxon>Bactrocera</taxon>
    </lineage>
</organism>
<protein>
    <submittedName>
        <fullName evidence="1">Uncharacterized protein</fullName>
    </submittedName>
</protein>
<dbReference type="AlphaFoldDB" id="A0A0K8VEQ3"/>
<sequence>MNLYEFDEILNELDGFFGMKDPPKVAEIWKEKLQLAANNVEKLDTEKKEVPLMLIPYEGSPLAHEKRVRRRRLDFDVEEHKDDVYETLEEMHKKRQYATNNAVEMVQRSSISEKKVPLILIPYVGSPLAHQKRVKSRRLNFDVTENRYEHYEMQDLDEMAYMETKNTQKNSRKRLRA</sequence>
<dbReference type="EMBL" id="GDHF01014880">
    <property type="protein sequence ID" value="JAI37434.1"/>
    <property type="molecule type" value="Transcribed_RNA"/>
</dbReference>
<gene>
    <name evidence="1" type="ORF">c0_g1_i1</name>
</gene>
<reference evidence="1" key="1">
    <citation type="submission" date="2015-06" db="EMBL/GenBank/DDBJ databases">
        <authorList>
            <person name="Hoefler B.C."/>
            <person name="Straight P.D."/>
        </authorList>
    </citation>
    <scope>NUCLEOTIDE SEQUENCE</scope>
</reference>
<accession>A0A0K8VEQ3</accession>